<dbReference type="PANTHER" id="PTHR36057:SF1">
    <property type="entry name" value="LIPOPROTEIN LIPID ATTACHMENT SITE-LIKE PROTEIN, PUTATIVE (DUF1223)-RELATED"/>
    <property type="match status" value="1"/>
</dbReference>
<proteinExistence type="predicted"/>
<dbReference type="InterPro" id="IPR036249">
    <property type="entry name" value="Thioredoxin-like_sf"/>
</dbReference>
<protein>
    <recommendedName>
        <fullName evidence="3">DUF1223 domain-containing protein</fullName>
    </recommendedName>
</protein>
<dbReference type="Pfam" id="PF06764">
    <property type="entry name" value="DUF1223"/>
    <property type="match status" value="1"/>
</dbReference>
<sequence length="256" mass="28766">MNKLFILFTAIFFLTMRAGLQWLADKTMFQNAAVADTTRFAVIELFTSEGCSSCPPADELAARIGREFDQEVYVLAFHVDYWNYLGWKDAFSQPAFTSRQQKYGAHFKLNSIYTPQMIVNGKTELVGSNESLLRKTLKKELELSMTSVIHLSIDTIEKRNLTVAYKTERTENEILHIALVQRQAVTNVQRGENAGRQLHHVNIVRELKSVLLHGPASGTIRLTIPDRLSSNEVAVIAFTQDENSMAITGAGELAIK</sequence>
<dbReference type="OrthoDB" id="9808254at2"/>
<dbReference type="Proteomes" id="UP000192796">
    <property type="component" value="Unassembled WGS sequence"/>
</dbReference>
<dbReference type="InterPro" id="IPR010634">
    <property type="entry name" value="DUF1223"/>
</dbReference>
<evidence type="ECO:0008006" key="3">
    <source>
        <dbReference type="Google" id="ProtNLM"/>
    </source>
</evidence>
<reference evidence="1 2" key="1">
    <citation type="submission" date="2016-03" db="EMBL/GenBank/DDBJ databases">
        <title>Niastella vici sp. nov., isolated from farmland soil.</title>
        <authorList>
            <person name="Chen L."/>
            <person name="Wang D."/>
            <person name="Yang S."/>
            <person name="Wang G."/>
        </authorList>
    </citation>
    <scope>NUCLEOTIDE SEQUENCE [LARGE SCALE GENOMIC DNA]</scope>
    <source>
        <strain evidence="1 2">DJ57</strain>
    </source>
</reference>
<dbReference type="SUPFAM" id="SSF52833">
    <property type="entry name" value="Thioredoxin-like"/>
    <property type="match status" value="1"/>
</dbReference>
<name>A0A1V9FFS8_9BACT</name>
<dbReference type="AlphaFoldDB" id="A0A1V9FFS8"/>
<dbReference type="EMBL" id="LVYD01000124">
    <property type="protein sequence ID" value="OQP57223.1"/>
    <property type="molecule type" value="Genomic_DNA"/>
</dbReference>
<organism evidence="1 2">
    <name type="scientific">Niastella vici</name>
    <dbReference type="NCBI Taxonomy" id="1703345"/>
    <lineage>
        <taxon>Bacteria</taxon>
        <taxon>Pseudomonadati</taxon>
        <taxon>Bacteroidota</taxon>
        <taxon>Chitinophagia</taxon>
        <taxon>Chitinophagales</taxon>
        <taxon>Chitinophagaceae</taxon>
        <taxon>Niastella</taxon>
    </lineage>
</organism>
<keyword evidence="2" id="KW-1185">Reference proteome</keyword>
<evidence type="ECO:0000313" key="2">
    <source>
        <dbReference type="Proteomes" id="UP000192796"/>
    </source>
</evidence>
<gene>
    <name evidence="1" type="ORF">A3860_11745</name>
</gene>
<comment type="caution">
    <text evidence="1">The sequence shown here is derived from an EMBL/GenBank/DDBJ whole genome shotgun (WGS) entry which is preliminary data.</text>
</comment>
<evidence type="ECO:0000313" key="1">
    <source>
        <dbReference type="EMBL" id="OQP57223.1"/>
    </source>
</evidence>
<dbReference type="STRING" id="1703345.A3860_11745"/>
<accession>A0A1V9FFS8</accession>
<dbReference type="RefSeq" id="WP_158085505.1">
    <property type="nucleotide sequence ID" value="NZ_LVYD01000124.1"/>
</dbReference>
<dbReference type="PANTHER" id="PTHR36057">
    <property type="match status" value="1"/>
</dbReference>